<gene>
    <name evidence="7" type="ORF">Sradi_1446600</name>
</gene>
<dbReference type="Pfam" id="PF25597">
    <property type="entry name" value="SH3_retrovirus"/>
    <property type="match status" value="1"/>
</dbReference>
<dbReference type="InterPro" id="IPR057670">
    <property type="entry name" value="SH3_retrovirus"/>
</dbReference>
<dbReference type="InterPro" id="IPR036397">
    <property type="entry name" value="RNaseH_sf"/>
</dbReference>
<dbReference type="Pfam" id="PF22936">
    <property type="entry name" value="Pol_BBD"/>
    <property type="match status" value="1"/>
</dbReference>
<sequence>MKPDTSHIDSISNMLTEVLQLVKGNSHTEHDSEHFASFGEFAGTCLNNVSASLGFNTWIIDSGATAHMCNNVQLFRDLRPLSCTSSISLPDDSKQPVTHCGSIVLSDHITLTHVLHVPHFKYNLLSVNRLSSSSHIEFIFSSSRCLLQDQRTKRVLAVGKLIGKLYILDTDSFNPDMVLAQFSMNIKVVRTDNGSKFLSEKCQSFFLAKGIIHHRSCPYSPQQNGVVERKHKHLLQIARALMFQSAVPSKFWTEALLTAAFIINRLPTSVLQWKSPYEVLYSKAVDYSILKIFGCLAFATNLQPHKSKFAKRAHRCIFVGYATGRKGYKLFDLDDNVMLISRDVVFHEQIFPFKELHDVAGSVPASAPAPDPLPEEPLVSTTSSTPATQSAGCSSPVTTVFPCPATSDSIAMPISVDSSPTLLPSDYVNPSNTIHSVRRSTRVVSKPSWLNDFVCNVTSPHSPLIAHVAPSHYAFVASLSTLQEPKTYAEGNTKEEWRLAMRAELDALEQNHTWDVVPLPHGKDAIGCRWVYKLKLRADGSIDRYKARLVAKGYSQVEGIDYNECFSPVAKVVTVRLFLAISAVFNWHIHQMDVNNAFLHGYLDEDIFMEAPDGFDVPTGHSKHDYCLFTKCSGTDILVLLLYVDDILLAGSSTDLIAEVKTFLDRLFTIKDLGVAKYFLGLEIARSSQGIIVTRAKYTRDIVTDVGLQHARPTTTPLPPGIKFSQDTGARLSSQESYRRLVGRLLYLNFTRPDISYATQQLSQFLQFPCQQHWDAAIYLV</sequence>
<keyword evidence="3" id="KW-0064">Aspartyl protease</keyword>
<evidence type="ECO:0000313" key="7">
    <source>
        <dbReference type="EMBL" id="KAL0412449.1"/>
    </source>
</evidence>
<dbReference type="GO" id="GO:0015074">
    <property type="term" value="P:DNA integration"/>
    <property type="evidence" value="ECO:0007669"/>
    <property type="project" value="InterPro"/>
</dbReference>
<name>A0AAW2U5L0_SESRA</name>
<evidence type="ECO:0000256" key="4">
    <source>
        <dbReference type="ARBA" id="ARBA00022801"/>
    </source>
</evidence>
<reference evidence="7" key="2">
    <citation type="journal article" date="2024" name="Plant">
        <title>Genomic evolution and insights into agronomic trait innovations of Sesamum species.</title>
        <authorList>
            <person name="Miao H."/>
            <person name="Wang L."/>
            <person name="Qu L."/>
            <person name="Liu H."/>
            <person name="Sun Y."/>
            <person name="Le M."/>
            <person name="Wang Q."/>
            <person name="Wei S."/>
            <person name="Zheng Y."/>
            <person name="Lin W."/>
            <person name="Duan Y."/>
            <person name="Cao H."/>
            <person name="Xiong S."/>
            <person name="Wang X."/>
            <person name="Wei L."/>
            <person name="Li C."/>
            <person name="Ma Q."/>
            <person name="Ju M."/>
            <person name="Zhao R."/>
            <person name="Li G."/>
            <person name="Mu C."/>
            <person name="Tian Q."/>
            <person name="Mei H."/>
            <person name="Zhang T."/>
            <person name="Gao T."/>
            <person name="Zhang H."/>
        </authorList>
    </citation>
    <scope>NUCLEOTIDE SEQUENCE</scope>
    <source>
        <strain evidence="7">G02</strain>
    </source>
</reference>
<dbReference type="InterPro" id="IPR039537">
    <property type="entry name" value="Retrotran_Ty1/copia-like"/>
</dbReference>
<feature type="domain" description="Integrase catalytic" evidence="6">
    <location>
        <begin position="92"/>
        <end position="284"/>
    </location>
</feature>
<evidence type="ECO:0000256" key="1">
    <source>
        <dbReference type="ARBA" id="ARBA00022670"/>
    </source>
</evidence>
<keyword evidence="1" id="KW-0645">Protease</keyword>
<protein>
    <submittedName>
        <fullName evidence="7">Retrovirus-related Pol polyprotein from transposon RE2</fullName>
    </submittedName>
</protein>
<dbReference type="Pfam" id="PF07727">
    <property type="entry name" value="RVT_2"/>
    <property type="match status" value="2"/>
</dbReference>
<dbReference type="GO" id="GO:0003676">
    <property type="term" value="F:nucleic acid binding"/>
    <property type="evidence" value="ECO:0007669"/>
    <property type="project" value="InterPro"/>
</dbReference>
<dbReference type="InterPro" id="IPR054722">
    <property type="entry name" value="PolX-like_BBD"/>
</dbReference>
<dbReference type="InterPro" id="IPR013103">
    <property type="entry name" value="RVT_2"/>
</dbReference>
<dbReference type="GO" id="GO:0006508">
    <property type="term" value="P:proteolysis"/>
    <property type="evidence" value="ECO:0007669"/>
    <property type="project" value="UniProtKB-KW"/>
</dbReference>
<dbReference type="EMBL" id="JACGWJ010000006">
    <property type="protein sequence ID" value="KAL0412449.1"/>
    <property type="molecule type" value="Genomic_DNA"/>
</dbReference>
<dbReference type="PANTHER" id="PTHR42648">
    <property type="entry name" value="TRANSPOSASE, PUTATIVE-RELATED"/>
    <property type="match status" value="1"/>
</dbReference>
<evidence type="ECO:0000256" key="3">
    <source>
        <dbReference type="ARBA" id="ARBA00022750"/>
    </source>
</evidence>
<dbReference type="InterPro" id="IPR043502">
    <property type="entry name" value="DNA/RNA_pol_sf"/>
</dbReference>
<dbReference type="SUPFAM" id="SSF56672">
    <property type="entry name" value="DNA/RNA polymerases"/>
    <property type="match status" value="1"/>
</dbReference>
<dbReference type="InterPro" id="IPR001584">
    <property type="entry name" value="Integrase_cat-core"/>
</dbReference>
<dbReference type="AlphaFoldDB" id="A0AAW2U5L0"/>
<reference evidence="7" key="1">
    <citation type="submission" date="2020-06" db="EMBL/GenBank/DDBJ databases">
        <authorList>
            <person name="Li T."/>
            <person name="Hu X."/>
            <person name="Zhang T."/>
            <person name="Song X."/>
            <person name="Zhang H."/>
            <person name="Dai N."/>
            <person name="Sheng W."/>
            <person name="Hou X."/>
            <person name="Wei L."/>
        </authorList>
    </citation>
    <scope>NUCLEOTIDE SEQUENCE</scope>
    <source>
        <strain evidence="7">G02</strain>
        <tissue evidence="7">Leaf</tissue>
    </source>
</reference>
<dbReference type="SUPFAM" id="SSF53098">
    <property type="entry name" value="Ribonuclease H-like"/>
    <property type="match status" value="1"/>
</dbReference>
<organism evidence="7">
    <name type="scientific">Sesamum radiatum</name>
    <name type="common">Black benniseed</name>
    <dbReference type="NCBI Taxonomy" id="300843"/>
    <lineage>
        <taxon>Eukaryota</taxon>
        <taxon>Viridiplantae</taxon>
        <taxon>Streptophyta</taxon>
        <taxon>Embryophyta</taxon>
        <taxon>Tracheophyta</taxon>
        <taxon>Spermatophyta</taxon>
        <taxon>Magnoliopsida</taxon>
        <taxon>eudicotyledons</taxon>
        <taxon>Gunneridae</taxon>
        <taxon>Pentapetalae</taxon>
        <taxon>asterids</taxon>
        <taxon>lamiids</taxon>
        <taxon>Lamiales</taxon>
        <taxon>Pedaliaceae</taxon>
        <taxon>Sesamum</taxon>
    </lineage>
</organism>
<dbReference type="PROSITE" id="PS50994">
    <property type="entry name" value="INTEGRASE"/>
    <property type="match status" value="1"/>
</dbReference>
<evidence type="ECO:0000259" key="6">
    <source>
        <dbReference type="PROSITE" id="PS50994"/>
    </source>
</evidence>
<proteinExistence type="predicted"/>
<evidence type="ECO:0000256" key="5">
    <source>
        <dbReference type="SAM" id="MobiDB-lite"/>
    </source>
</evidence>
<keyword evidence="4" id="KW-0378">Hydrolase</keyword>
<dbReference type="InterPro" id="IPR012337">
    <property type="entry name" value="RNaseH-like_sf"/>
</dbReference>
<accession>A0AAW2U5L0</accession>
<dbReference type="PANTHER" id="PTHR42648:SF31">
    <property type="entry name" value="RNA-DIRECTED DNA POLYMERASE"/>
    <property type="match status" value="1"/>
</dbReference>
<dbReference type="GO" id="GO:0004190">
    <property type="term" value="F:aspartic-type endopeptidase activity"/>
    <property type="evidence" value="ECO:0007669"/>
    <property type="project" value="UniProtKB-KW"/>
</dbReference>
<feature type="region of interest" description="Disordered" evidence="5">
    <location>
        <begin position="364"/>
        <end position="392"/>
    </location>
</feature>
<feature type="compositionally biased region" description="Low complexity" evidence="5">
    <location>
        <begin position="376"/>
        <end position="391"/>
    </location>
</feature>
<dbReference type="GO" id="GO:0046872">
    <property type="term" value="F:metal ion binding"/>
    <property type="evidence" value="ECO:0007669"/>
    <property type="project" value="UniProtKB-KW"/>
</dbReference>
<comment type="caution">
    <text evidence="7">The sequence shown here is derived from an EMBL/GenBank/DDBJ whole genome shotgun (WGS) entry which is preliminary data.</text>
</comment>
<evidence type="ECO:0000256" key="2">
    <source>
        <dbReference type="ARBA" id="ARBA00022723"/>
    </source>
</evidence>
<keyword evidence="2" id="KW-0479">Metal-binding</keyword>
<dbReference type="Gene3D" id="3.30.420.10">
    <property type="entry name" value="Ribonuclease H-like superfamily/Ribonuclease H"/>
    <property type="match status" value="1"/>
</dbReference>